<accession>X0VZ63</accession>
<dbReference type="EMBL" id="BARS01038523">
    <property type="protein sequence ID" value="GAG23590.1"/>
    <property type="molecule type" value="Genomic_DNA"/>
</dbReference>
<evidence type="ECO:0000313" key="1">
    <source>
        <dbReference type="EMBL" id="GAG23590.1"/>
    </source>
</evidence>
<comment type="caution">
    <text evidence="1">The sequence shown here is derived from an EMBL/GenBank/DDBJ whole genome shotgun (WGS) entry which is preliminary data.</text>
</comment>
<gene>
    <name evidence="1" type="ORF">S01H1_58941</name>
</gene>
<dbReference type="AlphaFoldDB" id="X0VZ63"/>
<protein>
    <submittedName>
        <fullName evidence="1">Uncharacterized protein</fullName>
    </submittedName>
</protein>
<proteinExistence type="predicted"/>
<reference evidence="1" key="1">
    <citation type="journal article" date="2014" name="Front. Microbiol.">
        <title>High frequency of phylogenetically diverse reductive dehalogenase-homologous genes in deep subseafloor sedimentary metagenomes.</title>
        <authorList>
            <person name="Kawai M."/>
            <person name="Futagami T."/>
            <person name="Toyoda A."/>
            <person name="Takaki Y."/>
            <person name="Nishi S."/>
            <person name="Hori S."/>
            <person name="Arai W."/>
            <person name="Tsubouchi T."/>
            <person name="Morono Y."/>
            <person name="Uchiyama I."/>
            <person name="Ito T."/>
            <person name="Fujiyama A."/>
            <person name="Inagaki F."/>
            <person name="Takami H."/>
        </authorList>
    </citation>
    <scope>NUCLEOTIDE SEQUENCE</scope>
    <source>
        <strain evidence="1">Expedition CK06-06</strain>
    </source>
</reference>
<organism evidence="1">
    <name type="scientific">marine sediment metagenome</name>
    <dbReference type="NCBI Taxonomy" id="412755"/>
    <lineage>
        <taxon>unclassified sequences</taxon>
        <taxon>metagenomes</taxon>
        <taxon>ecological metagenomes</taxon>
    </lineage>
</organism>
<name>X0VZ63_9ZZZZ</name>
<sequence length="39" mass="4730">MGVFWGETEKFRLESDRVILGIRRFHWAKVKMSFSDLKK</sequence>